<dbReference type="GO" id="GO:0004638">
    <property type="term" value="F:phosphoribosylaminoimidazole carboxylase activity"/>
    <property type="evidence" value="ECO:0007669"/>
    <property type="project" value="UniProtKB-EC"/>
</dbReference>
<dbReference type="SUPFAM" id="SSF52255">
    <property type="entry name" value="N5-CAIR mutase (phosphoribosylaminoimidazole carboxylase, PurE)"/>
    <property type="match status" value="1"/>
</dbReference>
<organism evidence="5 6">
    <name type="scientific">Trifolium subterraneum</name>
    <name type="common">Subterranean clover</name>
    <dbReference type="NCBI Taxonomy" id="3900"/>
    <lineage>
        <taxon>Eukaryota</taxon>
        <taxon>Viridiplantae</taxon>
        <taxon>Streptophyta</taxon>
        <taxon>Embryophyta</taxon>
        <taxon>Tracheophyta</taxon>
        <taxon>Spermatophyta</taxon>
        <taxon>Magnoliopsida</taxon>
        <taxon>eudicotyledons</taxon>
        <taxon>Gunneridae</taxon>
        <taxon>Pentapetalae</taxon>
        <taxon>rosids</taxon>
        <taxon>fabids</taxon>
        <taxon>Fabales</taxon>
        <taxon>Fabaceae</taxon>
        <taxon>Papilionoideae</taxon>
        <taxon>50 kb inversion clade</taxon>
        <taxon>NPAAA clade</taxon>
        <taxon>Hologalegina</taxon>
        <taxon>IRL clade</taxon>
        <taxon>Trifolieae</taxon>
        <taxon>Trifolium</taxon>
    </lineage>
</organism>
<evidence type="ECO:0000313" key="6">
    <source>
        <dbReference type="Proteomes" id="UP000242715"/>
    </source>
</evidence>
<dbReference type="PANTHER" id="PTHR23046:SF2">
    <property type="entry name" value="PHOSPHORIBOSYLAMINOIMIDAZOLE CARBOXYLASE"/>
    <property type="match status" value="1"/>
</dbReference>
<dbReference type="EC" id="4.1.1.21" evidence="2"/>
<evidence type="ECO:0000256" key="3">
    <source>
        <dbReference type="ARBA" id="ARBA00022755"/>
    </source>
</evidence>
<dbReference type="AlphaFoldDB" id="A0A2Z6MNX0"/>
<reference evidence="6" key="1">
    <citation type="journal article" date="2017" name="Front. Plant Sci.">
        <title>Climate Clever Clovers: New Paradigm to Reduce the Environmental Footprint of Ruminants by Breeding Low Methanogenic Forages Utilizing Haplotype Variation.</title>
        <authorList>
            <person name="Kaur P."/>
            <person name="Appels R."/>
            <person name="Bayer P.E."/>
            <person name="Keeble-Gagnere G."/>
            <person name="Wang J."/>
            <person name="Hirakawa H."/>
            <person name="Shirasawa K."/>
            <person name="Vercoe P."/>
            <person name="Stefanova K."/>
            <person name="Durmic Z."/>
            <person name="Nichols P."/>
            <person name="Revell C."/>
            <person name="Isobe S.N."/>
            <person name="Edwards D."/>
            <person name="Erskine W."/>
        </authorList>
    </citation>
    <scope>NUCLEOTIDE SEQUENCE [LARGE SCALE GENOMIC DNA]</scope>
    <source>
        <strain evidence="6">cv. Daliak</strain>
    </source>
</reference>
<dbReference type="OrthoDB" id="1932474at2759"/>
<evidence type="ECO:0000256" key="1">
    <source>
        <dbReference type="ARBA" id="ARBA00004747"/>
    </source>
</evidence>
<keyword evidence="3" id="KW-0658">Purine biosynthesis</keyword>
<dbReference type="PANTHER" id="PTHR23046">
    <property type="entry name" value="PHOSPHORIBOSYLAMINOIMIDAZOLE CARBOXYLASE CATALYTIC SUBUNIT"/>
    <property type="match status" value="1"/>
</dbReference>
<evidence type="ECO:0000259" key="4">
    <source>
        <dbReference type="Pfam" id="PF00731"/>
    </source>
</evidence>
<dbReference type="UniPathway" id="UPA00074">
    <property type="reaction ID" value="UER00130"/>
</dbReference>
<accession>A0A2Z6MNX0</accession>
<keyword evidence="6" id="KW-1185">Reference proteome</keyword>
<evidence type="ECO:0000256" key="2">
    <source>
        <dbReference type="ARBA" id="ARBA00012329"/>
    </source>
</evidence>
<sequence>MPRGVPVATVAVNNATNAGLLAVRMLGIADDNLLSRMSQYQEDQKESVLKKGDSHYKEVLCKVPTQTRAPPFPAAVMEVVLSRYECRRRCC</sequence>
<dbReference type="Gene3D" id="3.40.50.1970">
    <property type="match status" value="1"/>
</dbReference>
<name>A0A2Z6MNX0_TRISU</name>
<proteinExistence type="predicted"/>
<comment type="pathway">
    <text evidence="1">Purine metabolism; IMP biosynthesis via de novo pathway; 5-amino-1-(5-phospho-D-ribosyl)imidazole-4-carboxylate from 5-amino-1-(5-phospho-D-ribosyl)imidazole (carboxylase route): step 1/1.</text>
</comment>
<dbReference type="EMBL" id="DF973306">
    <property type="protein sequence ID" value="GAU25210.1"/>
    <property type="molecule type" value="Genomic_DNA"/>
</dbReference>
<feature type="domain" description="PurE" evidence="4">
    <location>
        <begin position="1"/>
        <end position="46"/>
    </location>
</feature>
<gene>
    <name evidence="5" type="ORF">TSUD_151100</name>
</gene>
<dbReference type="Pfam" id="PF00731">
    <property type="entry name" value="AIRC"/>
    <property type="match status" value="1"/>
</dbReference>
<dbReference type="InterPro" id="IPR024694">
    <property type="entry name" value="PurE_prokaryotes"/>
</dbReference>
<protein>
    <recommendedName>
        <fullName evidence="2">phosphoribosylaminoimidazole carboxylase</fullName>
        <ecNumber evidence="2">4.1.1.21</ecNumber>
    </recommendedName>
</protein>
<dbReference type="Proteomes" id="UP000242715">
    <property type="component" value="Unassembled WGS sequence"/>
</dbReference>
<dbReference type="InterPro" id="IPR000031">
    <property type="entry name" value="PurE_dom"/>
</dbReference>
<evidence type="ECO:0000313" key="5">
    <source>
        <dbReference type="EMBL" id="GAU25210.1"/>
    </source>
</evidence>
<dbReference type="GO" id="GO:0006189">
    <property type="term" value="P:'de novo' IMP biosynthetic process"/>
    <property type="evidence" value="ECO:0007669"/>
    <property type="project" value="UniProtKB-UniPathway"/>
</dbReference>